<feature type="signal peptide" evidence="1">
    <location>
        <begin position="1"/>
        <end position="22"/>
    </location>
</feature>
<comment type="caution">
    <text evidence="2">The sequence shown here is derived from an EMBL/GenBank/DDBJ whole genome shotgun (WGS) entry which is preliminary data.</text>
</comment>
<accession>A0A838LCN4</accession>
<evidence type="ECO:0000313" key="2">
    <source>
        <dbReference type="EMBL" id="MBA2936495.1"/>
    </source>
</evidence>
<evidence type="ECO:0000256" key="1">
    <source>
        <dbReference type="SAM" id="SignalP"/>
    </source>
</evidence>
<keyword evidence="3" id="KW-1185">Reference proteome</keyword>
<name>A0A838LCN4_9SPHN</name>
<organism evidence="2 3">
    <name type="scientific">Sphingomonas chungangi</name>
    <dbReference type="NCBI Taxonomy" id="2683589"/>
    <lineage>
        <taxon>Bacteria</taxon>
        <taxon>Pseudomonadati</taxon>
        <taxon>Pseudomonadota</taxon>
        <taxon>Alphaproteobacteria</taxon>
        <taxon>Sphingomonadales</taxon>
        <taxon>Sphingomonadaceae</taxon>
        <taxon>Sphingomonas</taxon>
    </lineage>
</organism>
<sequence>MKSVLLCAAAVVACALSVPSIAKPLAAPGYDVPAGKPMRIVVLRPDVEVGSLTAGGVAEPNADWTATARGLLGTSLDSEAKAHGNTIVMMPDLQGDDGQTVADYQALFRAVSDAIVQHKVLPGQRLPTKKEAFDWTLGPGASKLGDLAGGADYALMLYDRDSFGTAGRKALQIFTLLATSAIGAGVFIPGGVHICYASLVDLRTGNVVWFNLLPSSAGDIRTAEGSGAVVNKLLTGMPGTTAVPALVAAAK</sequence>
<dbReference type="Proteomes" id="UP000570166">
    <property type="component" value="Unassembled WGS sequence"/>
</dbReference>
<reference evidence="2 3" key="1">
    <citation type="submission" date="2020-07" db="EMBL/GenBank/DDBJ databases">
        <authorList>
            <person name="Sun Q."/>
        </authorList>
    </citation>
    <scope>NUCLEOTIDE SEQUENCE [LARGE SCALE GENOMIC DNA]</scope>
    <source>
        <strain evidence="2 3">CGMCC 1.13654</strain>
    </source>
</reference>
<protein>
    <submittedName>
        <fullName evidence="2">Uncharacterized protein</fullName>
    </submittedName>
</protein>
<dbReference type="AlphaFoldDB" id="A0A838LCN4"/>
<gene>
    <name evidence="2" type="ORF">HZF05_20635</name>
</gene>
<feature type="chain" id="PRO_5032916180" evidence="1">
    <location>
        <begin position="23"/>
        <end position="251"/>
    </location>
</feature>
<proteinExistence type="predicted"/>
<evidence type="ECO:0000313" key="3">
    <source>
        <dbReference type="Proteomes" id="UP000570166"/>
    </source>
</evidence>
<dbReference type="EMBL" id="JACEIB010000027">
    <property type="protein sequence ID" value="MBA2936495.1"/>
    <property type="molecule type" value="Genomic_DNA"/>
</dbReference>
<dbReference type="RefSeq" id="WP_160364337.1">
    <property type="nucleotide sequence ID" value="NZ_JACEIB010000027.1"/>
</dbReference>
<keyword evidence="1" id="KW-0732">Signal</keyword>